<feature type="compositionally biased region" description="Low complexity" evidence="1">
    <location>
        <begin position="8"/>
        <end position="28"/>
    </location>
</feature>
<protein>
    <submittedName>
        <fullName evidence="2">Peptidase</fullName>
    </submittedName>
</protein>
<proteinExistence type="predicted"/>
<evidence type="ECO:0000313" key="2">
    <source>
        <dbReference type="EMBL" id="GFH03850.1"/>
    </source>
</evidence>
<dbReference type="AlphaFoldDB" id="A0A7I9ZS29"/>
<feature type="region of interest" description="Disordered" evidence="1">
    <location>
        <begin position="1"/>
        <end position="28"/>
    </location>
</feature>
<accession>A0A7I9ZS29</accession>
<dbReference type="EMBL" id="BLLB01000002">
    <property type="protein sequence ID" value="GFH03850.1"/>
    <property type="molecule type" value="Genomic_DNA"/>
</dbReference>
<organism evidence="2 3">
    <name type="scientific">Mycolicibacterium hippocampi</name>
    <dbReference type="NCBI Taxonomy" id="659824"/>
    <lineage>
        <taxon>Bacteria</taxon>
        <taxon>Bacillati</taxon>
        <taxon>Actinomycetota</taxon>
        <taxon>Actinomycetes</taxon>
        <taxon>Mycobacteriales</taxon>
        <taxon>Mycobacteriaceae</taxon>
        <taxon>Mycolicibacterium</taxon>
    </lineage>
</organism>
<gene>
    <name evidence="2" type="ORF">MHIP_43330</name>
</gene>
<name>A0A7I9ZS29_9MYCO</name>
<comment type="caution">
    <text evidence="2">The sequence shown here is derived from an EMBL/GenBank/DDBJ whole genome shotgun (WGS) entry which is preliminary data.</text>
</comment>
<reference evidence="2 3" key="1">
    <citation type="journal article" date="2019" name="Emerg. Microbes Infect.">
        <title>Comprehensive subspecies identification of 175 nontuberculous mycobacteria species based on 7547 genomic profiles.</title>
        <authorList>
            <person name="Matsumoto Y."/>
            <person name="Kinjo T."/>
            <person name="Motooka D."/>
            <person name="Nabeya D."/>
            <person name="Jung N."/>
            <person name="Uechi K."/>
            <person name="Horii T."/>
            <person name="Iida T."/>
            <person name="Fujita J."/>
            <person name="Nakamura S."/>
        </authorList>
    </citation>
    <scope>NUCLEOTIDE SEQUENCE [LARGE SCALE GENOMIC DNA]</scope>
    <source>
        <strain evidence="2 3">JCM 30996</strain>
    </source>
</reference>
<evidence type="ECO:0000313" key="3">
    <source>
        <dbReference type="Proteomes" id="UP000465304"/>
    </source>
</evidence>
<keyword evidence="3" id="KW-1185">Reference proteome</keyword>
<evidence type="ECO:0000256" key="1">
    <source>
        <dbReference type="SAM" id="MobiDB-lite"/>
    </source>
</evidence>
<sequence>MGGSQAEPAGPAVASPSQSVAANPSPSADVLSAAARTVTTPDGRATQLIDLGAPGGAALLNRIAAQLPGATAAVTAFWGQNWPRELDIVVAGSPEQFATLAGGGTDVAATTTAERIMFSPAAAGMTESDLRIVLRHELFHHAARAETAPDAPTWLTEGVADFVGRPAAAAPPPVAPELPTDAEFATAGPARSAAYDRAWSFASYVAGAYGADRLKTLYLEACGPGHADITTAVREALGVELPAVLHGWRQWRDS</sequence>
<dbReference type="Proteomes" id="UP000465304">
    <property type="component" value="Unassembled WGS sequence"/>
</dbReference>